<accession>A0A8K1CKX5</accession>
<feature type="signal peptide" evidence="1">
    <location>
        <begin position="1"/>
        <end position="21"/>
    </location>
</feature>
<dbReference type="OrthoDB" id="59288at2759"/>
<dbReference type="CDD" id="cd09620">
    <property type="entry name" value="CBM9_like_3"/>
    <property type="match status" value="1"/>
</dbReference>
<name>A0A8K1CKX5_PYTOL</name>
<dbReference type="Gene3D" id="2.60.40.1190">
    <property type="match status" value="1"/>
</dbReference>
<feature type="chain" id="PRO_5035424072" description="Carbohydrate-binding domain-containing protein" evidence="1">
    <location>
        <begin position="22"/>
        <end position="398"/>
    </location>
</feature>
<dbReference type="GO" id="GO:0004553">
    <property type="term" value="F:hydrolase activity, hydrolyzing O-glycosyl compounds"/>
    <property type="evidence" value="ECO:0007669"/>
    <property type="project" value="InterPro"/>
</dbReference>
<dbReference type="Pfam" id="PF06452">
    <property type="entry name" value="CBM9_1"/>
    <property type="match status" value="1"/>
</dbReference>
<dbReference type="PANTHER" id="PTHR35532">
    <property type="entry name" value="SIMILAR TO POLYHYDROXYALKANOATE DEPOLYMERASE"/>
    <property type="match status" value="1"/>
</dbReference>
<dbReference type="PANTHER" id="PTHR35532:SF5">
    <property type="entry name" value="CARBOHYDRATE-BINDING DOMAIN-CONTAINING PROTEIN"/>
    <property type="match status" value="1"/>
</dbReference>
<dbReference type="EMBL" id="SPLM01000038">
    <property type="protein sequence ID" value="TMW64954.1"/>
    <property type="molecule type" value="Genomic_DNA"/>
</dbReference>
<dbReference type="Proteomes" id="UP000794436">
    <property type="component" value="Unassembled WGS sequence"/>
</dbReference>
<protein>
    <recommendedName>
        <fullName evidence="2">Carbohydrate-binding domain-containing protein</fullName>
    </recommendedName>
</protein>
<dbReference type="GO" id="GO:0030246">
    <property type="term" value="F:carbohydrate binding"/>
    <property type="evidence" value="ECO:0007669"/>
    <property type="project" value="InterPro"/>
</dbReference>
<dbReference type="GO" id="GO:0016052">
    <property type="term" value="P:carbohydrate catabolic process"/>
    <property type="evidence" value="ECO:0007669"/>
    <property type="project" value="InterPro"/>
</dbReference>
<evidence type="ECO:0000259" key="2">
    <source>
        <dbReference type="Pfam" id="PF06452"/>
    </source>
</evidence>
<gene>
    <name evidence="3" type="ORF">Poli38472_009121</name>
</gene>
<evidence type="ECO:0000313" key="4">
    <source>
        <dbReference type="Proteomes" id="UP000794436"/>
    </source>
</evidence>
<reference evidence="3" key="1">
    <citation type="submission" date="2019-03" db="EMBL/GenBank/DDBJ databases">
        <title>Long read genome sequence of the mycoparasitic Pythium oligandrum ATCC 38472 isolated from sugarbeet rhizosphere.</title>
        <authorList>
            <person name="Gaulin E."/>
        </authorList>
    </citation>
    <scope>NUCLEOTIDE SEQUENCE</scope>
    <source>
        <strain evidence="3">ATCC 38472_TT</strain>
    </source>
</reference>
<keyword evidence="1" id="KW-0732">Signal</keyword>
<dbReference type="SUPFAM" id="SSF49344">
    <property type="entry name" value="CBD9-like"/>
    <property type="match status" value="1"/>
</dbReference>
<dbReference type="InterPro" id="IPR010502">
    <property type="entry name" value="Carb-bd_dom_fam9"/>
</dbReference>
<organism evidence="3 4">
    <name type="scientific">Pythium oligandrum</name>
    <name type="common">Mycoparasitic fungus</name>
    <dbReference type="NCBI Taxonomy" id="41045"/>
    <lineage>
        <taxon>Eukaryota</taxon>
        <taxon>Sar</taxon>
        <taxon>Stramenopiles</taxon>
        <taxon>Oomycota</taxon>
        <taxon>Peronosporomycetes</taxon>
        <taxon>Pythiales</taxon>
        <taxon>Pythiaceae</taxon>
        <taxon>Pythium</taxon>
    </lineage>
</organism>
<proteinExistence type="predicted"/>
<evidence type="ECO:0000313" key="3">
    <source>
        <dbReference type="EMBL" id="TMW64954.1"/>
    </source>
</evidence>
<feature type="domain" description="Carbohydrate-binding" evidence="2">
    <location>
        <begin position="55"/>
        <end position="186"/>
    </location>
</feature>
<dbReference type="AlphaFoldDB" id="A0A8K1CKX5"/>
<evidence type="ECO:0000256" key="1">
    <source>
        <dbReference type="SAM" id="SignalP"/>
    </source>
</evidence>
<comment type="caution">
    <text evidence="3">The sequence shown here is derived from an EMBL/GenBank/DDBJ whole genome shotgun (WGS) entry which is preliminary data.</text>
</comment>
<keyword evidence="4" id="KW-1185">Reference proteome</keyword>
<sequence>MMGRSLAFAAWICASLPHTTAFRAPAPTPDVDCFYQERHPHSYRAYHLQNGWLTIDGVLNESAWEAVPFSSSFLDIQGRRHWSQPWFTTQVKMRYDDTMLYIGAYLEETAIWANETKRNSVVFHDNDFEVFVDPDGTTHNYKEIEVNALNTTWNLWLNKPYRNGGHENSTRVDPAHGFDMFGHGFESAVHVDGAVNDATQRLHYWTVEMALPLAQLALHTQQEKTMPPQPNTHWRINFSRVEWQVRVRDGHSYEKIPGIPESNWVWSPQYAIDMHMPENWGYVVFEGREQTPPSDNPEPYFDPEWSHRFVAFQVYYAQAAYYKLHGYYALSWSGEVQALVPEPSSIKCIHSVDIRASSKGQMYTAQVVRIHDTRVAIIRSDGFITVEMRKESDLVAIS</sequence>